<comment type="caution">
    <text evidence="1">The sequence shown here is derived from an EMBL/GenBank/DDBJ whole genome shotgun (WGS) entry which is preliminary data.</text>
</comment>
<dbReference type="AlphaFoldDB" id="A0AAN8T3P7"/>
<evidence type="ECO:0000313" key="2">
    <source>
        <dbReference type="Proteomes" id="UP001371456"/>
    </source>
</evidence>
<sequence length="17" mass="1938">MVVFSIDWHPFGTTTSI</sequence>
<reference evidence="1 2" key="1">
    <citation type="submission" date="2024-02" db="EMBL/GenBank/DDBJ databases">
        <title>de novo genome assembly of Solanum bulbocastanum strain 11H21.</title>
        <authorList>
            <person name="Hosaka A.J."/>
        </authorList>
    </citation>
    <scope>NUCLEOTIDE SEQUENCE [LARGE SCALE GENOMIC DNA]</scope>
    <source>
        <tissue evidence="1">Young leaves</tissue>
    </source>
</reference>
<proteinExistence type="predicted"/>
<protein>
    <submittedName>
        <fullName evidence="1">Uncharacterized protein</fullName>
    </submittedName>
</protein>
<dbReference type="Proteomes" id="UP001371456">
    <property type="component" value="Unassembled WGS sequence"/>
</dbReference>
<accession>A0AAN8T3P7</accession>
<dbReference type="EMBL" id="JBANQN010000010">
    <property type="protein sequence ID" value="KAK6777961.1"/>
    <property type="molecule type" value="Genomic_DNA"/>
</dbReference>
<gene>
    <name evidence="1" type="ORF">RDI58_024679</name>
</gene>
<name>A0AAN8T3P7_SOLBU</name>
<keyword evidence="2" id="KW-1185">Reference proteome</keyword>
<organism evidence="1 2">
    <name type="scientific">Solanum bulbocastanum</name>
    <name type="common">Wild potato</name>
    <dbReference type="NCBI Taxonomy" id="147425"/>
    <lineage>
        <taxon>Eukaryota</taxon>
        <taxon>Viridiplantae</taxon>
        <taxon>Streptophyta</taxon>
        <taxon>Embryophyta</taxon>
        <taxon>Tracheophyta</taxon>
        <taxon>Spermatophyta</taxon>
        <taxon>Magnoliopsida</taxon>
        <taxon>eudicotyledons</taxon>
        <taxon>Gunneridae</taxon>
        <taxon>Pentapetalae</taxon>
        <taxon>asterids</taxon>
        <taxon>lamiids</taxon>
        <taxon>Solanales</taxon>
        <taxon>Solanaceae</taxon>
        <taxon>Solanoideae</taxon>
        <taxon>Solaneae</taxon>
        <taxon>Solanum</taxon>
    </lineage>
</organism>
<evidence type="ECO:0000313" key="1">
    <source>
        <dbReference type="EMBL" id="KAK6777961.1"/>
    </source>
</evidence>